<evidence type="ECO:0000256" key="3">
    <source>
        <dbReference type="ARBA" id="ARBA00022527"/>
    </source>
</evidence>
<feature type="compositionally biased region" description="Low complexity" evidence="17">
    <location>
        <begin position="1"/>
        <end position="14"/>
    </location>
</feature>
<evidence type="ECO:0000259" key="18">
    <source>
        <dbReference type="PROSITE" id="PS50011"/>
    </source>
</evidence>
<organism evidence="20 21">
    <name type="scientific">Dermatophagoides farinae</name>
    <name type="common">American house dust mite</name>
    <dbReference type="NCBI Taxonomy" id="6954"/>
    <lineage>
        <taxon>Eukaryota</taxon>
        <taxon>Metazoa</taxon>
        <taxon>Ecdysozoa</taxon>
        <taxon>Arthropoda</taxon>
        <taxon>Chelicerata</taxon>
        <taxon>Arachnida</taxon>
        <taxon>Acari</taxon>
        <taxon>Acariformes</taxon>
        <taxon>Sarcoptiformes</taxon>
        <taxon>Astigmata</taxon>
        <taxon>Psoroptidia</taxon>
        <taxon>Analgoidea</taxon>
        <taxon>Pyroglyphidae</taxon>
        <taxon>Dermatophagoidinae</taxon>
        <taxon>Dermatophagoides</taxon>
    </lineage>
</organism>
<evidence type="ECO:0000313" key="19">
    <source>
        <dbReference type="EMBL" id="KAH7644203.1"/>
    </source>
</evidence>
<dbReference type="InterPro" id="IPR000719">
    <property type="entry name" value="Prot_kinase_dom"/>
</dbReference>
<dbReference type="GO" id="GO:0000139">
    <property type="term" value="C:Golgi membrane"/>
    <property type="evidence" value="ECO:0007669"/>
    <property type="project" value="UniProtKB-SubCell"/>
</dbReference>
<dbReference type="Pfam" id="PF00069">
    <property type="entry name" value="Pkinase"/>
    <property type="match status" value="1"/>
</dbReference>
<feature type="region of interest" description="Disordered" evidence="17">
    <location>
        <begin position="452"/>
        <end position="480"/>
    </location>
</feature>
<evidence type="ECO:0000256" key="16">
    <source>
        <dbReference type="PROSITE-ProRule" id="PRU10141"/>
    </source>
</evidence>
<keyword evidence="11" id="KW-0472">Membrane</keyword>
<dbReference type="PANTHER" id="PTHR11042">
    <property type="entry name" value="EUKARYOTIC TRANSLATION INITIATION FACTOR 2-ALPHA KINASE EIF2-ALPHA KINASE -RELATED"/>
    <property type="match status" value="1"/>
</dbReference>
<comment type="subcellular location">
    <subcellularLocation>
        <location evidence="1">Golgi apparatus membrane</location>
        <topology evidence="1">Peripheral membrane protein</topology>
    </subcellularLocation>
</comment>
<dbReference type="Gene3D" id="1.10.510.10">
    <property type="entry name" value="Transferase(Phosphotransferase) domain 1"/>
    <property type="match status" value="1"/>
</dbReference>
<reference evidence="20" key="4">
    <citation type="journal article" date="2022" name="Res Sq">
        <title>Comparative Genomics Reveals Insights into the Divergent Evolution of Astigmatic Mites and Household Pest Adaptations.</title>
        <authorList>
            <person name="Xiong Q."/>
            <person name="Wan A.T.-Y."/>
            <person name="Liu X.-Y."/>
            <person name="Fung C.S.-H."/>
            <person name="Xiao X."/>
            <person name="Malainual N."/>
            <person name="Hou J."/>
            <person name="Wang L."/>
            <person name="Wang M."/>
            <person name="Yang K."/>
            <person name="Cui Y."/>
            <person name="Leung E."/>
            <person name="Nong W."/>
            <person name="Shin S.-K."/>
            <person name="Au S."/>
            <person name="Jeong K.Y."/>
            <person name="Chew F.T."/>
            <person name="Hui J."/>
            <person name="Leung T.F."/>
            <person name="Tungtrongchitr A."/>
            <person name="Zhong N."/>
            <person name="Liu Z."/>
            <person name="Tsui S."/>
        </authorList>
    </citation>
    <scope>NUCLEOTIDE SEQUENCE</scope>
    <source>
        <strain evidence="20">Derf</strain>
        <tissue evidence="20">Whole organism</tissue>
    </source>
</reference>
<protein>
    <recommendedName>
        <fullName evidence="2">non-specific serine/threonine protein kinase</fullName>
        <ecNumber evidence="2">2.7.11.1</ecNumber>
    </recommendedName>
</protein>
<dbReference type="OrthoDB" id="5337378at2759"/>
<evidence type="ECO:0000256" key="10">
    <source>
        <dbReference type="ARBA" id="ARBA00023034"/>
    </source>
</evidence>
<keyword evidence="8 16" id="KW-0067">ATP-binding</keyword>
<evidence type="ECO:0000256" key="5">
    <source>
        <dbReference type="ARBA" id="ARBA00022723"/>
    </source>
</evidence>
<dbReference type="PANTHER" id="PTHR11042:SF183">
    <property type="entry name" value="MEMBRANE-ASSOCIATED TYROSINE- AND THREONINE-SPECIFIC CDC2-INHIBITORY KINASE"/>
    <property type="match status" value="1"/>
</dbReference>
<dbReference type="EMBL" id="ASGP02000008">
    <property type="protein sequence ID" value="KAH9493924.1"/>
    <property type="molecule type" value="Genomic_DNA"/>
</dbReference>
<dbReference type="SMART" id="SM00220">
    <property type="entry name" value="S_TKc"/>
    <property type="match status" value="1"/>
</dbReference>
<evidence type="ECO:0000256" key="12">
    <source>
        <dbReference type="ARBA" id="ARBA00023306"/>
    </source>
</evidence>
<dbReference type="InterPro" id="IPR050339">
    <property type="entry name" value="CC_SR_Kinase"/>
</dbReference>
<comment type="caution">
    <text evidence="20">The sequence shown here is derived from an EMBL/GenBank/DDBJ whole genome shotgun (WGS) entry which is preliminary data.</text>
</comment>
<evidence type="ECO:0000256" key="7">
    <source>
        <dbReference type="ARBA" id="ARBA00022777"/>
    </source>
</evidence>
<dbReference type="AlphaFoldDB" id="A0A922HJ10"/>
<dbReference type="EC" id="2.7.11.1" evidence="2"/>
<feature type="region of interest" description="Disordered" evidence="17">
    <location>
        <begin position="1"/>
        <end position="54"/>
    </location>
</feature>
<evidence type="ECO:0000256" key="14">
    <source>
        <dbReference type="ARBA" id="ARBA00047899"/>
    </source>
</evidence>
<keyword evidence="21" id="KW-1185">Reference proteome</keyword>
<dbReference type="PROSITE" id="PS00107">
    <property type="entry name" value="PROTEIN_KINASE_ATP"/>
    <property type="match status" value="1"/>
</dbReference>
<feature type="domain" description="Protein kinase" evidence="18">
    <location>
        <begin position="115"/>
        <end position="363"/>
    </location>
</feature>
<keyword evidence="4" id="KW-0808">Transferase</keyword>
<evidence type="ECO:0000256" key="1">
    <source>
        <dbReference type="ARBA" id="ARBA00004395"/>
    </source>
</evidence>
<evidence type="ECO:0000313" key="20">
    <source>
        <dbReference type="EMBL" id="KAH9493924.1"/>
    </source>
</evidence>
<dbReference type="InterPro" id="IPR011009">
    <property type="entry name" value="Kinase-like_dom_sf"/>
</dbReference>
<dbReference type="GO" id="GO:0051321">
    <property type="term" value="P:meiotic cell cycle"/>
    <property type="evidence" value="ECO:0007669"/>
    <property type="project" value="TreeGrafter"/>
</dbReference>
<feature type="region of interest" description="Disordered" evidence="17">
    <location>
        <begin position="515"/>
        <end position="534"/>
    </location>
</feature>
<keyword evidence="3" id="KW-0723">Serine/threonine-protein kinase</keyword>
<evidence type="ECO:0000256" key="15">
    <source>
        <dbReference type="ARBA" id="ARBA00048679"/>
    </source>
</evidence>
<dbReference type="PROSITE" id="PS00108">
    <property type="entry name" value="PROTEIN_KINASE_ST"/>
    <property type="match status" value="1"/>
</dbReference>
<reference evidence="19" key="3">
    <citation type="journal article" date="2021" name="World Allergy Organ. J.">
        <title>Chromosome-level assembly of Dermatophagoides farinae genome and transcriptome reveals two novel allergens Der f 37 and Der f 39.</title>
        <authorList>
            <person name="Chen J."/>
            <person name="Cai Z."/>
            <person name="Fan D."/>
            <person name="Hu J."/>
            <person name="Hou Y."/>
            <person name="He Y."/>
            <person name="Zhang Z."/>
            <person name="Zhao Z."/>
            <person name="Gao P."/>
            <person name="Hu W."/>
            <person name="Sun J."/>
            <person name="Li J."/>
            <person name="Ji K."/>
        </authorList>
    </citation>
    <scope>NUCLEOTIDE SEQUENCE</scope>
    <source>
        <strain evidence="19">JKM2019</strain>
    </source>
</reference>
<keyword evidence="12" id="KW-0131">Cell cycle</keyword>
<sequence length="705" mass="81130">MTSPTDPLSSTTTPTPRPIPQFFNEYNHLTTKRERYSSTPKRTQLPPRPPSKSFAQYSRLSLSFNHSCQQNSNHHLHNSHQQKARIISFKNEKQQPQLSPLYNRQLKESYLKQCYHIEERIGSGSFGDVFRCRNRWDQKYYAVKVSREKFKGKIDREEKLNEVCKHEQLPDHDHLVKLHCAWEEKQRLYIETELCAGTLSMLADNNHDLAESTIWAILVDLLKAIDHLHTNNLIHLDIKPENIFISRDGVCKLGDFGLIFDMNNHELKEATEGDPKYLAGEVIQGIFTKSADIFSLGMTILEIACDLDLPSRGDAWHWLRTGAIPDYIFKHRNDDLKQIIKMMLNPDHCNRPTARQLLEHPLIISHERYRRQELKGKKFRSKLTETIQMIDALCIGQKTFLWPLWSCVKQMVNILSAPFRLLLSNFQQQLQMNSRHDSDLILKSLHQQNSYPSTPISSSINNRNNKNVSSSSRPKSPNYNRTYVSNYLDQYSDDDNDNMTTSRFISNLSFDMSFGSSSDDEYSHQQQQQPPSQRQMMMNESLDRFDNLSNRNLCSTVNHHHHRPTSINFEMTPKFSPLNQNNSVDVMMIQTSPIHCTDNGAGGGGGGGNSIKSVIQRLTFDEFSSDEMEMTENDDNDDDNDNSNEPIGITNNNKNNNITKDADSTTSSSSPLSFHGISGDYHHSNHNILRKNLMKSFDEIDEMVS</sequence>
<comment type="catalytic activity">
    <reaction evidence="15">
        <text>L-seryl-[protein] + ATP = O-phospho-L-seryl-[protein] + ADP + H(+)</text>
        <dbReference type="Rhea" id="RHEA:17989"/>
        <dbReference type="Rhea" id="RHEA-COMP:9863"/>
        <dbReference type="Rhea" id="RHEA-COMP:11604"/>
        <dbReference type="ChEBI" id="CHEBI:15378"/>
        <dbReference type="ChEBI" id="CHEBI:29999"/>
        <dbReference type="ChEBI" id="CHEBI:30616"/>
        <dbReference type="ChEBI" id="CHEBI:83421"/>
        <dbReference type="ChEBI" id="CHEBI:456216"/>
        <dbReference type="EC" id="2.7.11.1"/>
    </reaction>
</comment>
<proteinExistence type="inferred from homology"/>
<dbReference type="GO" id="GO:0005634">
    <property type="term" value="C:nucleus"/>
    <property type="evidence" value="ECO:0007669"/>
    <property type="project" value="TreeGrafter"/>
</dbReference>
<feature type="binding site" evidence="16">
    <location>
        <position position="144"/>
    </location>
    <ligand>
        <name>ATP</name>
        <dbReference type="ChEBI" id="CHEBI:30616"/>
    </ligand>
</feature>
<keyword evidence="6 16" id="KW-0547">Nucleotide-binding</keyword>
<evidence type="ECO:0000256" key="11">
    <source>
        <dbReference type="ARBA" id="ARBA00023136"/>
    </source>
</evidence>
<evidence type="ECO:0000256" key="13">
    <source>
        <dbReference type="ARBA" id="ARBA00037982"/>
    </source>
</evidence>
<dbReference type="GO" id="GO:0046872">
    <property type="term" value="F:metal ion binding"/>
    <property type="evidence" value="ECO:0007669"/>
    <property type="project" value="UniProtKB-KW"/>
</dbReference>
<dbReference type="GO" id="GO:0004674">
    <property type="term" value="F:protein serine/threonine kinase activity"/>
    <property type="evidence" value="ECO:0007669"/>
    <property type="project" value="UniProtKB-KW"/>
</dbReference>
<keyword evidence="10" id="KW-0333">Golgi apparatus</keyword>
<dbReference type="SUPFAM" id="SSF56112">
    <property type="entry name" value="Protein kinase-like (PK-like)"/>
    <property type="match status" value="1"/>
</dbReference>
<dbReference type="Proteomes" id="UP000790347">
    <property type="component" value="Unassembled WGS sequence"/>
</dbReference>
<dbReference type="GO" id="GO:0005524">
    <property type="term" value="F:ATP binding"/>
    <property type="evidence" value="ECO:0007669"/>
    <property type="project" value="UniProtKB-UniRule"/>
</dbReference>
<evidence type="ECO:0000313" key="21">
    <source>
        <dbReference type="Proteomes" id="UP000790347"/>
    </source>
</evidence>
<evidence type="ECO:0000256" key="9">
    <source>
        <dbReference type="ARBA" id="ARBA00022842"/>
    </source>
</evidence>
<evidence type="ECO:0000256" key="4">
    <source>
        <dbReference type="ARBA" id="ARBA00022679"/>
    </source>
</evidence>
<reference evidence="19" key="2">
    <citation type="submission" date="2020-06" db="EMBL/GenBank/DDBJ databases">
        <authorList>
            <person name="Ji K."/>
            <person name="Li J."/>
        </authorList>
    </citation>
    <scope>NUCLEOTIDE SEQUENCE</scope>
    <source>
        <strain evidence="19">JKM2019</strain>
        <tissue evidence="19">Whole body</tissue>
    </source>
</reference>
<reference evidence="20" key="1">
    <citation type="submission" date="2013-05" db="EMBL/GenBank/DDBJ databases">
        <authorList>
            <person name="Yim A.K.Y."/>
            <person name="Chan T.F."/>
            <person name="Ji K.M."/>
            <person name="Liu X.Y."/>
            <person name="Zhou J.W."/>
            <person name="Li R.Q."/>
            <person name="Yang K.Y."/>
            <person name="Li J."/>
            <person name="Li M."/>
            <person name="Law P.T.W."/>
            <person name="Wu Y.L."/>
            <person name="Cai Z.L."/>
            <person name="Qin H."/>
            <person name="Bao Y."/>
            <person name="Leung R.K.K."/>
            <person name="Ng P.K.S."/>
            <person name="Zou J."/>
            <person name="Zhong X.J."/>
            <person name="Ran P.X."/>
            <person name="Zhong N.S."/>
            <person name="Liu Z.G."/>
            <person name="Tsui S.K.W."/>
        </authorList>
    </citation>
    <scope>NUCLEOTIDE SEQUENCE</scope>
    <source>
        <strain evidence="20">Derf</strain>
        <tissue evidence="20">Whole organism</tissue>
    </source>
</reference>
<feature type="compositionally biased region" description="Acidic residues" evidence="17">
    <location>
        <begin position="628"/>
        <end position="642"/>
    </location>
</feature>
<dbReference type="InterPro" id="IPR017441">
    <property type="entry name" value="Protein_kinase_ATP_BS"/>
</dbReference>
<evidence type="ECO:0000256" key="6">
    <source>
        <dbReference type="ARBA" id="ARBA00022741"/>
    </source>
</evidence>
<feature type="compositionally biased region" description="Low complexity" evidence="17">
    <location>
        <begin position="643"/>
        <end position="670"/>
    </location>
</feature>
<dbReference type="InterPro" id="IPR008271">
    <property type="entry name" value="Ser/Thr_kinase_AS"/>
</dbReference>
<dbReference type="FunFam" id="1.10.510.10:FF:000315">
    <property type="entry name" value="membrane-associated tyrosine- and threonine-specific cdc2-inhibitory kinase"/>
    <property type="match status" value="1"/>
</dbReference>
<feature type="compositionally biased region" description="Low complexity" evidence="17">
    <location>
        <begin position="525"/>
        <end position="534"/>
    </location>
</feature>
<keyword evidence="5" id="KW-0479">Metal-binding</keyword>
<dbReference type="Gene3D" id="3.30.200.20">
    <property type="entry name" value="Phosphorylase Kinase, domain 1"/>
    <property type="match status" value="1"/>
</dbReference>
<dbReference type="EMBL" id="SDOV01000002">
    <property type="protein sequence ID" value="KAH7644203.1"/>
    <property type="molecule type" value="Genomic_DNA"/>
</dbReference>
<keyword evidence="7 20" id="KW-0418">Kinase</keyword>
<gene>
    <name evidence="20" type="primary">PKMYT1</name>
    <name evidence="20" type="ORF">DERF_014649</name>
    <name evidence="19" type="ORF">HUG17_6565</name>
</gene>
<evidence type="ECO:0000256" key="2">
    <source>
        <dbReference type="ARBA" id="ARBA00012513"/>
    </source>
</evidence>
<feature type="region of interest" description="Disordered" evidence="17">
    <location>
        <begin position="628"/>
        <end position="672"/>
    </location>
</feature>
<name>A0A922HJ10_DERFA</name>
<accession>A0A922HJ10</accession>
<dbReference type="Proteomes" id="UP000828236">
    <property type="component" value="Unassembled WGS sequence"/>
</dbReference>
<dbReference type="PROSITE" id="PS50011">
    <property type="entry name" value="PROTEIN_KINASE_DOM"/>
    <property type="match status" value="1"/>
</dbReference>
<comment type="similarity">
    <text evidence="13">Belongs to the protein kinase superfamily. Ser/Thr protein kinase family. GCN2 subfamily.</text>
</comment>
<evidence type="ECO:0000256" key="17">
    <source>
        <dbReference type="SAM" id="MobiDB-lite"/>
    </source>
</evidence>
<comment type="catalytic activity">
    <reaction evidence="14">
        <text>L-threonyl-[protein] + ATP = O-phospho-L-threonyl-[protein] + ADP + H(+)</text>
        <dbReference type="Rhea" id="RHEA:46608"/>
        <dbReference type="Rhea" id="RHEA-COMP:11060"/>
        <dbReference type="Rhea" id="RHEA-COMP:11605"/>
        <dbReference type="ChEBI" id="CHEBI:15378"/>
        <dbReference type="ChEBI" id="CHEBI:30013"/>
        <dbReference type="ChEBI" id="CHEBI:30616"/>
        <dbReference type="ChEBI" id="CHEBI:61977"/>
        <dbReference type="ChEBI" id="CHEBI:456216"/>
        <dbReference type="EC" id="2.7.11.1"/>
    </reaction>
</comment>
<keyword evidence="9" id="KW-0460">Magnesium</keyword>
<evidence type="ECO:0000256" key="8">
    <source>
        <dbReference type="ARBA" id="ARBA00022840"/>
    </source>
</evidence>
<dbReference type="GO" id="GO:0110031">
    <property type="term" value="P:negative regulation of G2/MI transition of meiotic cell cycle"/>
    <property type="evidence" value="ECO:0007669"/>
    <property type="project" value="TreeGrafter"/>
</dbReference>